<dbReference type="InterPro" id="IPR010987">
    <property type="entry name" value="Glutathione-S-Trfase_C-like"/>
</dbReference>
<dbReference type="InterPro" id="IPR004045">
    <property type="entry name" value="Glutathione_S-Trfase_N"/>
</dbReference>
<dbReference type="EMBL" id="JAAAJB010000243">
    <property type="protein sequence ID" value="KAG0260594.1"/>
    <property type="molecule type" value="Genomic_DNA"/>
</dbReference>
<dbReference type="InterPro" id="IPR040079">
    <property type="entry name" value="Glutathione_S-Trfase"/>
</dbReference>
<dbReference type="AlphaFoldDB" id="A0A9P6Q7I6"/>
<feature type="domain" description="GST N-terminal" evidence="1">
    <location>
        <begin position="4"/>
        <end position="84"/>
    </location>
</feature>
<evidence type="ECO:0000313" key="3">
    <source>
        <dbReference type="EMBL" id="KAG0260594.1"/>
    </source>
</evidence>
<accession>A0A9P6Q7I6</accession>
<dbReference type="PANTHER" id="PTHR43968:SF6">
    <property type="entry name" value="GLUTATHIONE S-TRANSFERASE OMEGA"/>
    <property type="match status" value="1"/>
</dbReference>
<proteinExistence type="predicted"/>
<evidence type="ECO:0000259" key="1">
    <source>
        <dbReference type="PROSITE" id="PS50404"/>
    </source>
</evidence>
<dbReference type="Proteomes" id="UP000807716">
    <property type="component" value="Unassembled WGS sequence"/>
</dbReference>
<dbReference type="SUPFAM" id="SSF52833">
    <property type="entry name" value="Thioredoxin-like"/>
    <property type="match status" value="1"/>
</dbReference>
<reference evidence="3" key="1">
    <citation type="journal article" date="2020" name="Fungal Divers.">
        <title>Resolving the Mortierellaceae phylogeny through synthesis of multi-gene phylogenetics and phylogenomics.</title>
        <authorList>
            <person name="Vandepol N."/>
            <person name="Liber J."/>
            <person name="Desiro A."/>
            <person name="Na H."/>
            <person name="Kennedy M."/>
            <person name="Barry K."/>
            <person name="Grigoriev I.V."/>
            <person name="Miller A.N."/>
            <person name="O'Donnell K."/>
            <person name="Stajich J.E."/>
            <person name="Bonito G."/>
        </authorList>
    </citation>
    <scope>NUCLEOTIDE SEQUENCE</scope>
    <source>
        <strain evidence="3">BC1065</strain>
    </source>
</reference>
<dbReference type="CDD" id="cd00570">
    <property type="entry name" value="GST_N_family"/>
    <property type="match status" value="1"/>
</dbReference>
<dbReference type="SFLD" id="SFLDG00358">
    <property type="entry name" value="Main_(cytGST)"/>
    <property type="match status" value="1"/>
</dbReference>
<protein>
    <recommendedName>
        <fullName evidence="5">Glutathione S-transferase</fullName>
    </recommendedName>
</protein>
<dbReference type="InterPro" id="IPR050983">
    <property type="entry name" value="GST_Omega/HSP26"/>
</dbReference>
<keyword evidence="4" id="KW-1185">Reference proteome</keyword>
<dbReference type="InterPro" id="IPR036249">
    <property type="entry name" value="Thioredoxin-like_sf"/>
</dbReference>
<evidence type="ECO:0000259" key="2">
    <source>
        <dbReference type="PROSITE" id="PS50405"/>
    </source>
</evidence>
<organism evidence="3 4">
    <name type="scientific">Actinomortierella ambigua</name>
    <dbReference type="NCBI Taxonomy" id="1343610"/>
    <lineage>
        <taxon>Eukaryota</taxon>
        <taxon>Fungi</taxon>
        <taxon>Fungi incertae sedis</taxon>
        <taxon>Mucoromycota</taxon>
        <taxon>Mortierellomycotina</taxon>
        <taxon>Mortierellomycetes</taxon>
        <taxon>Mortierellales</taxon>
        <taxon>Mortierellaceae</taxon>
        <taxon>Actinomortierella</taxon>
    </lineage>
</organism>
<sequence length="241" mass="27790">MTFPKLTLYTTRTFPAAQYIHIVLKETGLIANIVEIDLSKPRPDWFLKLSPYGAVPALKIGDDQVLLEAPAIARYLAELVPDKKLIPATSIERAYSEFLPLQYVNHLGKAFFELTYTKDPTKRDANLAHFFKELEIFQDFLIQIRETSARQHQHQHQQEHRDGPYVHGAQFSLVDAALGGLINRFWLAEVHQSDFVFPTRASHPQFSVFFDWVQAVTDRPSVKETTPDREEIIKPSYKFLH</sequence>
<dbReference type="Gene3D" id="3.40.30.10">
    <property type="entry name" value="Glutaredoxin"/>
    <property type="match status" value="1"/>
</dbReference>
<dbReference type="GO" id="GO:0005737">
    <property type="term" value="C:cytoplasm"/>
    <property type="evidence" value="ECO:0007669"/>
    <property type="project" value="TreeGrafter"/>
</dbReference>
<dbReference type="OrthoDB" id="202840at2759"/>
<dbReference type="Pfam" id="PF13409">
    <property type="entry name" value="GST_N_2"/>
    <property type="match status" value="1"/>
</dbReference>
<dbReference type="SFLD" id="SFLDS00019">
    <property type="entry name" value="Glutathione_Transferase_(cytos"/>
    <property type="match status" value="1"/>
</dbReference>
<gene>
    <name evidence="3" type="ORF">DFQ27_003441</name>
</gene>
<evidence type="ECO:0000313" key="4">
    <source>
        <dbReference type="Proteomes" id="UP000807716"/>
    </source>
</evidence>
<dbReference type="Gene3D" id="1.20.1050.10">
    <property type="match status" value="1"/>
</dbReference>
<dbReference type="InterPro" id="IPR036282">
    <property type="entry name" value="Glutathione-S-Trfase_C_sf"/>
</dbReference>
<comment type="caution">
    <text evidence="3">The sequence shown here is derived from an EMBL/GenBank/DDBJ whole genome shotgun (WGS) entry which is preliminary data.</text>
</comment>
<evidence type="ECO:0008006" key="5">
    <source>
        <dbReference type="Google" id="ProtNLM"/>
    </source>
</evidence>
<dbReference type="PROSITE" id="PS50404">
    <property type="entry name" value="GST_NTER"/>
    <property type="match status" value="1"/>
</dbReference>
<name>A0A9P6Q7I6_9FUNG</name>
<feature type="domain" description="GST C-terminal" evidence="2">
    <location>
        <begin position="89"/>
        <end position="236"/>
    </location>
</feature>
<dbReference type="PROSITE" id="PS50405">
    <property type="entry name" value="GST_CTER"/>
    <property type="match status" value="1"/>
</dbReference>
<dbReference type="SUPFAM" id="SSF47616">
    <property type="entry name" value="GST C-terminal domain-like"/>
    <property type="match status" value="1"/>
</dbReference>
<dbReference type="PANTHER" id="PTHR43968">
    <property type="match status" value="1"/>
</dbReference>